<comment type="pathway">
    <text evidence="2">Antibiotic biosynthesis.</text>
</comment>
<dbReference type="InterPro" id="IPR020807">
    <property type="entry name" value="PKS_DH"/>
</dbReference>
<dbReference type="InterPro" id="IPR016036">
    <property type="entry name" value="Malonyl_transacylase_ACP-bd"/>
</dbReference>
<dbReference type="CDD" id="cd05195">
    <property type="entry name" value="enoyl_red"/>
    <property type="match status" value="1"/>
</dbReference>
<dbReference type="Pfam" id="PF08240">
    <property type="entry name" value="ADH_N"/>
    <property type="match status" value="1"/>
</dbReference>
<comment type="cofactor">
    <cofactor evidence="1">
        <name>pantetheine 4'-phosphate</name>
        <dbReference type="ChEBI" id="CHEBI:47942"/>
    </cofactor>
</comment>
<feature type="region of interest" description="N-terminal hotdog fold" evidence="9">
    <location>
        <begin position="2691"/>
        <end position="2817"/>
    </location>
</feature>
<sequence length="3900" mass="404484">MANEQELVDYLKRVAAELHDTRERLRDAEDRTRQPIAIVGMACRFPGGARSPEDLWQLVTEGRDAISGFPTDRGWDLDALYDPDPDHPGTSTTRHGGFLDDATEFDAGLFEISPREALAMDPQQRLLLETSWEAFERAGLAPERLRGSTTGVFVGAATSGHVVGLQRGGPGIEGYALTGSSGSVVSGRIAYTFGLEGPAVTVDTACSSSLVALHWACQALRAEECGLALAGGVTVMSVPGMFIEFSRQRGLAPDGRCKAFAAGADGTGWGEGVGLVVLERLADAQRNGHRVLGVIRGSAINQDGASNGLAAPNGPSQQRVIQQALANARLTVHDVDAVEAHGTGTTLGDPIEAQALLATYGQGRPEDRPLWLGSLKTNIGHTAAAAGIGGVIKTVMALRHAQLPPTLHVDAPSPYIDWSAGSVRLLTEGRPWPSSGRPRRAGVSSFGISGTNAHIILEQAPDDAPEAPPRANDQPQVPAVFRPDVTAPWPLSGRGPDALRAQAARLAAFAGADVSPDDVALSLATTRAALSHRALALGEHSDGLRRFAGGETATGIVQGLADIEGKVAFVFPGQGSQWVGMALELHASSPVFAVRLEECAVALAPHVGWSLLDVLGDAAALERVDVVQPALWAVMVSLAELWRSCGVEPAAVIGHSQGEIAAAAVAGVLSLEDAARVSALRARALLALSGRGGMVSVAEPAENVRGRLARWGERLSVASVNGPGSTVVSGEPAALDELLASCEAEGVRARRIAVDYASHSPQVAEIRDDILTALEGIEPRAATVPFVSTVTGRAIDGVELDAAYWYTNLRETVRFEDGVRDLLDRGHAAFIEVSAHPVLTIGVQETIEAADGRAAAALGTLRRDEGGPRRFLASLGEAWTRGVAVDWPAVLAGRDAAVIDLPTYAFRRRRYWADGSQGVPGDVTATGHPLAGASVSVAEDGGLLLTGRVSLRAHPWLADHAALDTVLLPGTALVELALAAADDTDCDTLESLTIEAPFPLPEQGEVGLQVAVGAPGADGRRSVAVFSRVVEGEGEWARHAVGVLGRGVGGAADELGGVWPPAGAEPVDLAGFYARAAEAGYGYGPAFQGLRAAWRSGEEVFAEVVLDGEARGDADRFGLHPALLDAALHAGLLTGPDNTSEVRLPFDFGGVTLHATGATALRARVSPAGDGTLAVHAADPTGRPVATIDALTLLPVDETQLRRAADGRNEDRVLHRTDWTALPTGTPAPGATTPAWALLGTAPAGELPGTRYPDLTSLAEAVASGAPAPDIVAVLLGEAPGATFAERSHAATADALAVVQSWLAGDQLPDARLVVVTHGAVAAGPGEDVTDLTHAPVWGLMRSAATEHPDRFLLADLDDTPESQAALPAAVAHAMAAHENQFALRRGTALVPRLVRVGTGGGVAGPAWDREGAVLVTGGTGALGGLVARHLVTLHGVRHLVLTSRRGIEAPGAAELLAELGELGAEVRVVACDVADREELAEVLSPEAGVPVRGVVHAAGVLDDGVVGSLTPERLAAVLRPKVDAAWHLHELSRDLDLTAFVLFSSAAGVLGNPGQANYAAANAFLDGLAAHRRAAGLPATSLAWGLWEQPSGMTAHLDTAQEDGGWASRAGILPLPAEAGLAALDTALTDHGEHALLVPVRLDHRVLRTRAANGVLPGALRGLVRTPSRRAAEGPAEAPETAAWATSLAGLPQAERERRLLDLVRDQAAAVLGHATADAIDGDQAFKELGFDSLTAVDLRNRLSGATGQRLSATLIFDHPTPAAVARHLGTTLSAIPARRSGTPAPPPEATDADEPVAIVGMACRFPGGVRSPEDLWRLVAEGGDAISGFPTDRGWDLDTLFDPDGARPGTSYVCEGGFLHEAADFDPDLFGISPREAVTMDPQQRLLLEAAWETFERAGIDPASVKGTRTGVFAGVMYHDYASHVEKAGDSAEGYLLTGTSASAVSGRLSYTFGLEGPAVTVDTACSSSLVALHLAAQALRQGECALALAGGVTVMATPSVFVEFSKQRGLAPDGRCKSFGAGADGAAWSEGVGVLLLERLSDARRNGHRVLAVVRGSAVNQDGASNGLTAPNGPSQQRVIEQAVARARLAPGDIDAVEAHGTGTTLGDPIEAQALLATYGQGRPAEKPLWLGSVKSNIGHTQAAAGVAGVIKMVQSMRHGLLPRTLHADEPTPHVDWSAGAVELLSQEREWPSNGRPRRAGVSSFGASGTNAHVILEYDPSEAADTTDTAPPRPTTDPVPFSGGPLPWVLSARSPESLRGQAERLAQYAAGADGPQPADIALSLAATRAALDTRAVVIAENNEGFRAALASPESGTVTKGVDRPVFVFPGQGSQWVGMALELHASSPVFAVRLEECAVALAPHVGWSLLDVLGDAAALERVDVVQPALWAVMVSLAELWRSCGVEPAAVIGHSQGEIAAAAVAGVLSLEDAARVSALRARALLALSGRGGMVSVAEPAENVRGRLARWGERLSVASVNGPGSTVVSGEPVALDELLAACEAGGVRARRIAVDYASHSPQVAEIRDDILTALEGIEPRAATVPFVSTVTGRAIDGVELDAAYWYTNLRETVRFEDGIRALLARGHGVFIEASAHPVLTIGVQETIDATGSQAVTAGSLRRHEGGPERFLTSLADAWTRGAPVDWTAVLAGLDARTVELPTYAFHHRRYWPDTGGAATDVSAAGLVSADHPLLGAAVTLAEDEQTVLTGRLSLLSHPWLADHAVGGTVILPGAAFVELAVRAGDEVGCDVLDELALEAPLVIPDRGGVGLQVVIGATDGAGKRALSIHSRPDDPGNTAGSWVRHATGTLAAGREEPSFDLAAWPPAGAEPIDLNGFYAGLSGTGYGYGPAFQGLAAAWRASDGDQVFAEVELAETQAREAGRFALHPALLDAALHAVVGTGQEQERGRVRLPFAWGGVRLYADGATRLRVRLRPSGGGSFAIDLADAAGRPVASVDSLATRPASLDRIGALMPGGDEALFGVEWVPVAVPENVSEVESTVVELAPGEVSPGVVGAATVELLGVVGEWLAAESSDVSRLVVVTRGAVAVRSGEGVPDLAHAGVWGLVRSAQAENPGRIVLIDRDGDGELPLDAALATGREQLALRDGRFLAPRLTRNAADGTLPLPAEDTWVLDTTAAGTLENLAFGPHPSAERPLAPGEVRVAVRAAGLNFRDVLAALGMYPGEATMGNEAAGVVTEVGPDVADLTVGDRVMGLIPGAFGPLTVADAHMVARFPRDWSFEQAASVPSAYLTAYYALVDLAGLRSGERVLIHAAAGGVGTAAVRLARHLGAEVFGTASESKWGVLRAAGLDDAHIASSRDASFEERFSGGVEVVLDCLAGELVDASLRLLSGGGRFIEMGKTDVRDPDDVARAHPGVAYRAFDLVEAAGPKRVGEMFAELNDLFASGVLEPLPVRVWDIRRAPEAFRFMSQARHVGKLVLTVPQSWDPEGTVLITGGTGTLGAALARHLVTTHGVRHLLLTSRRGPDAPGASELAADLAELGAVASVVACDAADREELAAALAGIPAEHPLRAVVHTAGVLDDGVLASLTPERVTSVLRPKVDAAWHLHELTRDLDLTAFILFSSLAGAAGSAGQSAYAAGNTFLDALAAHRRAQGLPATSLAWGHWAQASGMTGDLAAADLARISRTGLLPMPTEQGLALFDTACRRDEALQVPARLDLSGLRKQADAGTLPFLYSGVVQVAPRRRAASGGPAAGYADALAARLAGQSERQRAETVLDLVRDHAATVLGHTSAEAIDADRGFLDLGFDSLTAVEFRNRLGAATGVRLPTTVIFDHPSPAALACHLLTALAPADGTSGEAGDPAGEVLTAMASWEARLAALPQDSGGRARAVKRLRALLWKLEGDEAPEGQEAATDEKAGLDSATDDEMFALIEKELGLN</sequence>
<dbReference type="Gene3D" id="3.40.47.10">
    <property type="match status" value="2"/>
</dbReference>
<evidence type="ECO:0000256" key="3">
    <source>
        <dbReference type="ARBA" id="ARBA00022450"/>
    </source>
</evidence>
<dbReference type="Gene3D" id="3.90.180.10">
    <property type="entry name" value="Medium-chain alcohol dehydrogenases, catalytic domain"/>
    <property type="match status" value="1"/>
</dbReference>
<proteinExistence type="predicted"/>
<dbReference type="CDD" id="cd00833">
    <property type="entry name" value="PKS"/>
    <property type="match status" value="2"/>
</dbReference>
<keyword evidence="4" id="KW-0597">Phosphoprotein</keyword>
<dbReference type="CDD" id="cd08956">
    <property type="entry name" value="KR_3_FAS_SDR_x"/>
    <property type="match status" value="2"/>
</dbReference>
<dbReference type="SUPFAM" id="SSF51735">
    <property type="entry name" value="NAD(P)-binding Rossmann-fold domains"/>
    <property type="match status" value="5"/>
</dbReference>
<dbReference type="InterPro" id="IPR020806">
    <property type="entry name" value="PKS_PP-bd"/>
</dbReference>
<dbReference type="InterPro" id="IPR018201">
    <property type="entry name" value="Ketoacyl_synth_AS"/>
</dbReference>
<dbReference type="SUPFAM" id="SSF47336">
    <property type="entry name" value="ACP-like"/>
    <property type="match status" value="2"/>
</dbReference>
<reference evidence="15" key="1">
    <citation type="submission" date="2023-07" db="EMBL/GenBank/DDBJ databases">
        <title>30 novel species of actinomycetes from the DSMZ collection.</title>
        <authorList>
            <person name="Nouioui I."/>
        </authorList>
    </citation>
    <scope>NUCLEOTIDE SEQUENCE [LARGE SCALE GENOMIC DNA]</scope>
    <source>
        <strain evidence="15">DSM 44938</strain>
    </source>
</reference>
<dbReference type="SUPFAM" id="SSF50129">
    <property type="entry name" value="GroES-like"/>
    <property type="match status" value="1"/>
</dbReference>
<feature type="active site" description="Proton acceptor; for dehydratase activity" evidence="9">
    <location>
        <position position="960"/>
    </location>
</feature>
<dbReference type="InterPro" id="IPR049900">
    <property type="entry name" value="PKS_mFAS_DH"/>
</dbReference>
<dbReference type="Pfam" id="PF00698">
    <property type="entry name" value="Acyl_transf_1"/>
    <property type="match status" value="2"/>
</dbReference>
<name>A0ABU2MRH5_9ACTN</name>
<dbReference type="InterPro" id="IPR013154">
    <property type="entry name" value="ADH-like_N"/>
</dbReference>
<accession>A0ABU2MRH5</accession>
<feature type="region of interest" description="C-terminal hotdog fold" evidence="9">
    <location>
        <begin position="1064"/>
        <end position="1202"/>
    </location>
</feature>
<feature type="domain" description="PKS/mFAS DH" evidence="13">
    <location>
        <begin position="2691"/>
        <end position="2970"/>
    </location>
</feature>
<evidence type="ECO:0000256" key="4">
    <source>
        <dbReference type="ARBA" id="ARBA00022553"/>
    </source>
</evidence>
<dbReference type="Gene3D" id="3.40.50.720">
    <property type="entry name" value="NAD(P)-binding Rossmann-like Domain"/>
    <property type="match status" value="4"/>
</dbReference>
<dbReference type="RefSeq" id="WP_311705359.1">
    <property type="nucleotide sequence ID" value="NZ_JAVREL010000009.1"/>
</dbReference>
<feature type="region of interest" description="Disordered" evidence="10">
    <location>
        <begin position="2225"/>
        <end position="2247"/>
    </location>
</feature>
<dbReference type="SMART" id="SM00826">
    <property type="entry name" value="PKS_DH"/>
    <property type="match status" value="2"/>
</dbReference>
<dbReference type="SMART" id="SM00827">
    <property type="entry name" value="PKS_AT"/>
    <property type="match status" value="2"/>
</dbReference>
<feature type="domain" description="Carrier" evidence="11">
    <location>
        <begin position="3735"/>
        <end position="3810"/>
    </location>
</feature>
<dbReference type="InterPro" id="IPR016039">
    <property type="entry name" value="Thiolase-like"/>
</dbReference>
<dbReference type="Pfam" id="PF00109">
    <property type="entry name" value="ketoacyl-synt"/>
    <property type="match status" value="2"/>
</dbReference>
<dbReference type="SUPFAM" id="SSF52151">
    <property type="entry name" value="FabD/lysophospholipase-like"/>
    <property type="match status" value="2"/>
</dbReference>
<dbReference type="PANTHER" id="PTHR43775">
    <property type="entry name" value="FATTY ACID SYNTHASE"/>
    <property type="match status" value="1"/>
</dbReference>
<dbReference type="InterPro" id="IPR001227">
    <property type="entry name" value="Ac_transferase_dom_sf"/>
</dbReference>
<dbReference type="PROSITE" id="PS52004">
    <property type="entry name" value="KS3_2"/>
    <property type="match status" value="2"/>
</dbReference>
<dbReference type="InterPro" id="IPR014043">
    <property type="entry name" value="Acyl_transferase_dom"/>
</dbReference>
<dbReference type="InterPro" id="IPR016035">
    <property type="entry name" value="Acyl_Trfase/lysoPLipase"/>
</dbReference>
<dbReference type="InterPro" id="IPR020841">
    <property type="entry name" value="PKS_Beta-ketoAc_synthase_dom"/>
</dbReference>
<evidence type="ECO:0000259" key="11">
    <source>
        <dbReference type="PROSITE" id="PS50075"/>
    </source>
</evidence>
<feature type="active site" description="Proton acceptor; for dehydratase activity" evidence="9">
    <location>
        <position position="2723"/>
    </location>
</feature>
<keyword evidence="5" id="KW-0808">Transferase</keyword>
<dbReference type="InterPro" id="IPR057326">
    <property type="entry name" value="KR_dom"/>
</dbReference>
<feature type="domain" description="Ketosynthase family 3 (KS3)" evidence="12">
    <location>
        <begin position="1795"/>
        <end position="2221"/>
    </location>
</feature>
<dbReference type="InterPro" id="IPR014030">
    <property type="entry name" value="Ketoacyl_synth_N"/>
</dbReference>
<dbReference type="Pfam" id="PF08990">
    <property type="entry name" value="Docking"/>
    <property type="match status" value="1"/>
</dbReference>
<feature type="region of interest" description="N-terminal hotdog fold" evidence="9">
    <location>
        <begin position="928"/>
        <end position="1051"/>
    </location>
</feature>
<dbReference type="Pfam" id="PF21089">
    <property type="entry name" value="PKS_DH_N"/>
    <property type="match status" value="2"/>
</dbReference>
<dbReference type="InterPro" id="IPR049552">
    <property type="entry name" value="PKS_DH_N"/>
</dbReference>
<dbReference type="InterPro" id="IPR020843">
    <property type="entry name" value="ER"/>
</dbReference>
<dbReference type="Pfam" id="PF16197">
    <property type="entry name" value="KAsynt_C_assoc"/>
    <property type="match status" value="2"/>
</dbReference>
<dbReference type="Proteomes" id="UP001183246">
    <property type="component" value="Unassembled WGS sequence"/>
</dbReference>
<dbReference type="EMBL" id="JAVREL010000009">
    <property type="protein sequence ID" value="MDT0344222.1"/>
    <property type="molecule type" value="Genomic_DNA"/>
</dbReference>
<evidence type="ECO:0000256" key="7">
    <source>
        <dbReference type="ARBA" id="ARBA00023268"/>
    </source>
</evidence>
<dbReference type="InterPro" id="IPR036291">
    <property type="entry name" value="NAD(P)-bd_dom_sf"/>
</dbReference>
<feature type="active site" description="Proton donor; for dehydratase activity" evidence="9">
    <location>
        <position position="2892"/>
    </location>
</feature>
<dbReference type="PANTHER" id="PTHR43775:SF51">
    <property type="entry name" value="INACTIVE PHENOLPHTHIOCEROL SYNTHESIS POLYKETIDE SYNTHASE TYPE I PKS1-RELATED"/>
    <property type="match status" value="1"/>
</dbReference>
<dbReference type="InterPro" id="IPR050091">
    <property type="entry name" value="PKS_NRPS_Biosynth_Enz"/>
</dbReference>
<feature type="domain" description="Carrier" evidence="11">
    <location>
        <begin position="1699"/>
        <end position="1774"/>
    </location>
</feature>
<keyword evidence="3" id="KW-0596">Phosphopantetheine</keyword>
<dbReference type="InterPro" id="IPR006162">
    <property type="entry name" value="Ppantetheine_attach_site"/>
</dbReference>
<feature type="domain" description="PKS/mFAS DH" evidence="13">
    <location>
        <begin position="928"/>
        <end position="1202"/>
    </location>
</feature>
<comment type="caution">
    <text evidence="14">The sequence shown here is derived from an EMBL/GenBank/DDBJ whole genome shotgun (WGS) entry which is preliminary data.</text>
</comment>
<dbReference type="Gene3D" id="1.10.1200.10">
    <property type="entry name" value="ACP-like"/>
    <property type="match status" value="2"/>
</dbReference>
<dbReference type="Pfam" id="PF08659">
    <property type="entry name" value="KR"/>
    <property type="match status" value="2"/>
</dbReference>
<evidence type="ECO:0000259" key="12">
    <source>
        <dbReference type="PROSITE" id="PS52004"/>
    </source>
</evidence>
<evidence type="ECO:0000313" key="15">
    <source>
        <dbReference type="Proteomes" id="UP001183246"/>
    </source>
</evidence>
<dbReference type="SMART" id="SM00825">
    <property type="entry name" value="PKS_KS"/>
    <property type="match status" value="2"/>
</dbReference>
<evidence type="ECO:0000259" key="13">
    <source>
        <dbReference type="PROSITE" id="PS52019"/>
    </source>
</evidence>
<dbReference type="PROSITE" id="PS50075">
    <property type="entry name" value="CARRIER"/>
    <property type="match status" value="2"/>
</dbReference>
<dbReference type="Gene3D" id="3.40.366.10">
    <property type="entry name" value="Malonyl-Coenzyme A Acyl Carrier Protein, domain 2"/>
    <property type="match status" value="2"/>
</dbReference>
<feature type="domain" description="Ketosynthase family 3 (KS3)" evidence="12">
    <location>
        <begin position="33"/>
        <end position="459"/>
    </location>
</feature>
<dbReference type="Pfam" id="PF02801">
    <property type="entry name" value="Ketoacyl-synt_C"/>
    <property type="match status" value="2"/>
</dbReference>
<keyword evidence="8" id="KW-0012">Acyltransferase</keyword>
<dbReference type="InterPro" id="IPR032821">
    <property type="entry name" value="PKS_assoc"/>
</dbReference>
<dbReference type="Gene3D" id="3.10.129.110">
    <property type="entry name" value="Polyketide synthase dehydratase"/>
    <property type="match status" value="2"/>
</dbReference>
<keyword evidence="6" id="KW-0045">Antibiotic biosynthesis</keyword>
<evidence type="ECO:0000313" key="14">
    <source>
        <dbReference type="EMBL" id="MDT0344222.1"/>
    </source>
</evidence>
<evidence type="ECO:0000256" key="10">
    <source>
        <dbReference type="SAM" id="MobiDB-lite"/>
    </source>
</evidence>
<dbReference type="SMART" id="SM01294">
    <property type="entry name" value="PKS_PP_betabranch"/>
    <property type="match status" value="2"/>
</dbReference>
<keyword evidence="15" id="KW-1185">Reference proteome</keyword>
<dbReference type="PROSITE" id="PS52019">
    <property type="entry name" value="PKS_MFAS_DH"/>
    <property type="match status" value="2"/>
</dbReference>
<gene>
    <name evidence="14" type="ORF">RM590_16585</name>
</gene>
<organism evidence="14 15">
    <name type="scientific">Streptomyces litchfieldiae</name>
    <dbReference type="NCBI Taxonomy" id="3075543"/>
    <lineage>
        <taxon>Bacteria</taxon>
        <taxon>Bacillati</taxon>
        <taxon>Actinomycetota</taxon>
        <taxon>Actinomycetes</taxon>
        <taxon>Kitasatosporales</taxon>
        <taxon>Streptomycetaceae</taxon>
        <taxon>Streptomyces</taxon>
    </lineage>
</organism>
<evidence type="ECO:0000256" key="5">
    <source>
        <dbReference type="ARBA" id="ARBA00022679"/>
    </source>
</evidence>
<dbReference type="SUPFAM" id="SSF55048">
    <property type="entry name" value="Probable ACP-binding domain of malonyl-CoA ACP transacylase"/>
    <property type="match status" value="2"/>
</dbReference>
<keyword evidence="7" id="KW-0511">Multifunctional enzyme</keyword>
<dbReference type="InterPro" id="IPR055123">
    <property type="entry name" value="SpnB-like_Rossmann"/>
</dbReference>
<dbReference type="InterPro" id="IPR049551">
    <property type="entry name" value="PKS_DH_C"/>
</dbReference>
<dbReference type="SUPFAM" id="SSF53901">
    <property type="entry name" value="Thiolase-like"/>
    <property type="match status" value="2"/>
</dbReference>
<dbReference type="InterPro" id="IPR015083">
    <property type="entry name" value="NorB/c/GfsB-D-like_docking"/>
</dbReference>
<dbReference type="Pfam" id="PF22953">
    <property type="entry name" value="SpnB_Rossmann"/>
    <property type="match status" value="2"/>
</dbReference>
<dbReference type="Pfam" id="PF00550">
    <property type="entry name" value="PP-binding"/>
    <property type="match status" value="2"/>
</dbReference>
<dbReference type="SMART" id="SM00822">
    <property type="entry name" value="PKS_KR"/>
    <property type="match status" value="2"/>
</dbReference>
<dbReference type="InterPro" id="IPR009081">
    <property type="entry name" value="PP-bd_ACP"/>
</dbReference>
<dbReference type="PROSITE" id="PS00012">
    <property type="entry name" value="PHOSPHOPANTETHEINE"/>
    <property type="match status" value="1"/>
</dbReference>
<dbReference type="InterPro" id="IPR036736">
    <property type="entry name" value="ACP-like_sf"/>
</dbReference>
<dbReference type="InterPro" id="IPR011032">
    <property type="entry name" value="GroES-like_sf"/>
</dbReference>
<protein>
    <submittedName>
        <fullName evidence="14">SDR family NAD(P)-dependent oxidoreductase</fullName>
    </submittedName>
</protein>
<dbReference type="PROSITE" id="PS00606">
    <property type="entry name" value="KS3_1"/>
    <property type="match status" value="2"/>
</dbReference>
<evidence type="ECO:0000256" key="6">
    <source>
        <dbReference type="ARBA" id="ARBA00023194"/>
    </source>
</evidence>
<feature type="region of interest" description="C-terminal hotdog fold" evidence="9">
    <location>
        <begin position="2829"/>
        <end position="2970"/>
    </location>
</feature>
<evidence type="ECO:0000256" key="2">
    <source>
        <dbReference type="ARBA" id="ARBA00004792"/>
    </source>
</evidence>
<evidence type="ECO:0000256" key="9">
    <source>
        <dbReference type="PROSITE-ProRule" id="PRU01363"/>
    </source>
</evidence>
<evidence type="ECO:0000256" key="1">
    <source>
        <dbReference type="ARBA" id="ARBA00001957"/>
    </source>
</evidence>
<feature type="active site" description="Proton donor; for dehydratase activity" evidence="9">
    <location>
        <position position="1125"/>
    </location>
</feature>
<dbReference type="SMART" id="SM00829">
    <property type="entry name" value="PKS_ER"/>
    <property type="match status" value="1"/>
</dbReference>
<dbReference type="SMART" id="SM00823">
    <property type="entry name" value="PKS_PP"/>
    <property type="match status" value="2"/>
</dbReference>
<dbReference type="InterPro" id="IPR042104">
    <property type="entry name" value="PKS_dehydratase_sf"/>
</dbReference>
<dbReference type="InterPro" id="IPR013968">
    <property type="entry name" value="PKS_KR"/>
</dbReference>
<evidence type="ECO:0000256" key="8">
    <source>
        <dbReference type="ARBA" id="ARBA00023315"/>
    </source>
</evidence>
<dbReference type="InterPro" id="IPR014031">
    <property type="entry name" value="Ketoacyl_synth_C"/>
</dbReference>
<dbReference type="Gene3D" id="3.30.70.3290">
    <property type="match status" value="2"/>
</dbReference>
<dbReference type="Pfam" id="PF14765">
    <property type="entry name" value="PS-DH"/>
    <property type="match status" value="2"/>
</dbReference>
<dbReference type="Pfam" id="PF13602">
    <property type="entry name" value="ADH_zinc_N_2"/>
    <property type="match status" value="1"/>
</dbReference>